<dbReference type="RefSeq" id="XP_068346726.1">
    <property type="nucleotide sequence ID" value="XM_068513018.1"/>
</dbReference>
<protein>
    <submittedName>
        <fullName evidence="6">Clan SC, family S28, unassigned serine peptidase</fullName>
    </submittedName>
</protein>
<dbReference type="AlphaFoldDB" id="A0A1J4J851"/>
<keyword evidence="2" id="KW-0645">Protease</keyword>
<dbReference type="EMBL" id="MLAK01001387">
    <property type="protein sequence ID" value="OHS93589.1"/>
    <property type="molecule type" value="Genomic_DNA"/>
</dbReference>
<dbReference type="PANTHER" id="PTHR11010:SF11">
    <property type="entry name" value="THYMUS-SPECIFIC SERINE PROTEASE"/>
    <property type="match status" value="1"/>
</dbReference>
<organism evidence="6 7">
    <name type="scientific">Tritrichomonas foetus</name>
    <dbReference type="NCBI Taxonomy" id="1144522"/>
    <lineage>
        <taxon>Eukaryota</taxon>
        <taxon>Metamonada</taxon>
        <taxon>Parabasalia</taxon>
        <taxon>Tritrichomonadida</taxon>
        <taxon>Tritrichomonadidae</taxon>
        <taxon>Tritrichomonas</taxon>
    </lineage>
</organism>
<evidence type="ECO:0000256" key="5">
    <source>
        <dbReference type="ARBA" id="ARBA00023180"/>
    </source>
</evidence>
<dbReference type="InterPro" id="IPR042269">
    <property type="entry name" value="Ser_carbopepase_S28_SKS"/>
</dbReference>
<evidence type="ECO:0000256" key="4">
    <source>
        <dbReference type="ARBA" id="ARBA00022801"/>
    </source>
</evidence>
<dbReference type="Gene3D" id="3.40.50.1820">
    <property type="entry name" value="alpha/beta hydrolase"/>
    <property type="match status" value="1"/>
</dbReference>
<dbReference type="PANTHER" id="PTHR11010">
    <property type="entry name" value="PROTEASE S28 PRO-X CARBOXYPEPTIDASE-RELATED"/>
    <property type="match status" value="1"/>
</dbReference>
<dbReference type="Gene3D" id="1.20.120.980">
    <property type="entry name" value="Serine carboxypeptidase S28, SKS domain"/>
    <property type="match status" value="1"/>
</dbReference>
<dbReference type="SUPFAM" id="SSF53474">
    <property type="entry name" value="alpha/beta-Hydrolases"/>
    <property type="match status" value="1"/>
</dbReference>
<sequence length="377" mass="43047">MAKDLGARVLTLEHRFFGESHPVQDTSVKNLKLLTVDIVLKDLNNFRNKYMTMFAEELDPKAKWLITGGSYSGMMSALARRHYPESFHAAISSSGVVLATDNFTDFDIQDSISMGQECAAAAREARLRLMRITESSEEQYQYIAKYFGMEGLNHQDFYFVVGELFTLSLQYNAVEQICSPLVDAVRANRDPVAALAKFSREYFIPRFCGDREGLLETYDRDRMRAQGQRVTGTGPRAWLWMTCNELAYWQVSPGRLGLRPEQLNQDYFRAQCDYVFGEEEGHIYPDVEAFNELHGGLNQTEVSRVFYTTGSQDPWTWACITTEEQAGPNCAVKTITGTEMGHCSDLHVPKADEPVDLTRTREYMRQMVLKWMAEDDE</sequence>
<dbReference type="OrthoDB" id="1735038at2759"/>
<name>A0A1J4J851_9EUKA</name>
<dbReference type="GO" id="GO:0008239">
    <property type="term" value="F:dipeptidyl-peptidase activity"/>
    <property type="evidence" value="ECO:0007669"/>
    <property type="project" value="TreeGrafter"/>
</dbReference>
<reference evidence="6" key="1">
    <citation type="submission" date="2016-10" db="EMBL/GenBank/DDBJ databases">
        <authorList>
            <person name="Benchimol M."/>
            <person name="Almeida L.G."/>
            <person name="Vasconcelos A.T."/>
            <person name="Perreira-Neves A."/>
            <person name="Rosa I.A."/>
            <person name="Tasca T."/>
            <person name="Bogo M.R."/>
            <person name="de Souza W."/>
        </authorList>
    </citation>
    <scope>NUCLEOTIDE SEQUENCE [LARGE SCALE GENOMIC DNA]</scope>
    <source>
        <strain evidence="6">K</strain>
    </source>
</reference>
<dbReference type="GO" id="GO:0070008">
    <property type="term" value="F:serine-type exopeptidase activity"/>
    <property type="evidence" value="ECO:0007669"/>
    <property type="project" value="InterPro"/>
</dbReference>
<keyword evidence="7" id="KW-1185">Reference proteome</keyword>
<comment type="caution">
    <text evidence="6">The sequence shown here is derived from an EMBL/GenBank/DDBJ whole genome shotgun (WGS) entry which is preliminary data.</text>
</comment>
<evidence type="ECO:0000256" key="3">
    <source>
        <dbReference type="ARBA" id="ARBA00022729"/>
    </source>
</evidence>
<keyword evidence="5" id="KW-0325">Glycoprotein</keyword>
<dbReference type="Proteomes" id="UP000179807">
    <property type="component" value="Unassembled WGS sequence"/>
</dbReference>
<accession>A0A1J4J851</accession>
<proteinExistence type="inferred from homology"/>
<dbReference type="GeneID" id="94847722"/>
<comment type="similarity">
    <text evidence="1">Belongs to the peptidase S28 family.</text>
</comment>
<evidence type="ECO:0000313" key="6">
    <source>
        <dbReference type="EMBL" id="OHS93589.1"/>
    </source>
</evidence>
<dbReference type="VEuPathDB" id="TrichDB:TRFO_40124"/>
<keyword evidence="4" id="KW-0378">Hydrolase</keyword>
<dbReference type="InterPro" id="IPR029058">
    <property type="entry name" value="AB_hydrolase_fold"/>
</dbReference>
<dbReference type="Pfam" id="PF05577">
    <property type="entry name" value="Peptidase_S28"/>
    <property type="match status" value="1"/>
</dbReference>
<dbReference type="InterPro" id="IPR008758">
    <property type="entry name" value="Peptidase_S28"/>
</dbReference>
<keyword evidence="3" id="KW-0732">Signal</keyword>
<dbReference type="GO" id="GO:0006508">
    <property type="term" value="P:proteolysis"/>
    <property type="evidence" value="ECO:0007669"/>
    <property type="project" value="UniProtKB-KW"/>
</dbReference>
<evidence type="ECO:0000313" key="7">
    <source>
        <dbReference type="Proteomes" id="UP000179807"/>
    </source>
</evidence>
<evidence type="ECO:0000256" key="2">
    <source>
        <dbReference type="ARBA" id="ARBA00022670"/>
    </source>
</evidence>
<gene>
    <name evidence="6" type="ORF">TRFO_40124</name>
</gene>
<evidence type="ECO:0000256" key="1">
    <source>
        <dbReference type="ARBA" id="ARBA00011079"/>
    </source>
</evidence>